<dbReference type="Proteomes" id="UP000095282">
    <property type="component" value="Unplaced"/>
</dbReference>
<dbReference type="AlphaFoldDB" id="A0A1I7UZK5"/>
<feature type="compositionally biased region" description="Basic and acidic residues" evidence="1">
    <location>
        <begin position="135"/>
        <end position="144"/>
    </location>
</feature>
<dbReference type="WBParaSite" id="Csp11.Scaffold630.g20917.t1">
    <property type="protein sequence ID" value="Csp11.Scaffold630.g20917.t1"/>
    <property type="gene ID" value="Csp11.Scaffold630.g20917"/>
</dbReference>
<protein>
    <submittedName>
        <fullName evidence="4">NET domain-containing protein</fullName>
    </submittedName>
</protein>
<organism evidence="3 4">
    <name type="scientific">Caenorhabditis tropicalis</name>
    <dbReference type="NCBI Taxonomy" id="1561998"/>
    <lineage>
        <taxon>Eukaryota</taxon>
        <taxon>Metazoa</taxon>
        <taxon>Ecdysozoa</taxon>
        <taxon>Nematoda</taxon>
        <taxon>Chromadorea</taxon>
        <taxon>Rhabditida</taxon>
        <taxon>Rhabditina</taxon>
        <taxon>Rhabditomorpha</taxon>
        <taxon>Rhabditoidea</taxon>
        <taxon>Rhabditidae</taxon>
        <taxon>Peloderinae</taxon>
        <taxon>Caenorhabditis</taxon>
    </lineage>
</organism>
<sequence>MPASEYDVDVNRRGVKGSDDHWDAIPSEHVMDRDFFLRLGKTDHTYFRIIAFLRRTRKSDDFDNDRSARGINILTQYTNKASLESSGCRPDQPDLQLDLQLDLKSTPGKSGCPRRSRNPRNPEKRSTRRSFGVHVPDKRKEDSKSATQGRSAKREALKAICQVLEYERSTPIDTPRTRAKKEMQSMLDSLKDANPRFYGFLEQIPGRTEFPGASPDETRMLREILIVVTQMILDGLLCGIDLFFIFYLFFS</sequence>
<accession>A0A1I7UZK5</accession>
<keyword evidence="2" id="KW-0472">Membrane</keyword>
<evidence type="ECO:0000313" key="3">
    <source>
        <dbReference type="Proteomes" id="UP000095282"/>
    </source>
</evidence>
<feature type="transmembrane region" description="Helical" evidence="2">
    <location>
        <begin position="224"/>
        <end position="250"/>
    </location>
</feature>
<reference evidence="4" key="1">
    <citation type="submission" date="2016-11" db="UniProtKB">
        <authorList>
            <consortium name="WormBaseParasite"/>
        </authorList>
    </citation>
    <scope>IDENTIFICATION</scope>
</reference>
<evidence type="ECO:0000313" key="4">
    <source>
        <dbReference type="WBParaSite" id="Csp11.Scaffold630.g20917.t1"/>
    </source>
</evidence>
<feature type="region of interest" description="Disordered" evidence="1">
    <location>
        <begin position="103"/>
        <end position="154"/>
    </location>
</feature>
<name>A0A1I7UZK5_9PELO</name>
<evidence type="ECO:0000256" key="2">
    <source>
        <dbReference type="SAM" id="Phobius"/>
    </source>
</evidence>
<proteinExistence type="predicted"/>
<keyword evidence="2" id="KW-0812">Transmembrane</keyword>
<evidence type="ECO:0000256" key="1">
    <source>
        <dbReference type="SAM" id="MobiDB-lite"/>
    </source>
</evidence>
<dbReference type="STRING" id="1561998.A0A1I7UZK5"/>
<keyword evidence="2" id="KW-1133">Transmembrane helix</keyword>
<keyword evidence="3" id="KW-1185">Reference proteome</keyword>